<keyword evidence="4 11" id="KW-0662">Pyridine nucleotide biosynthesis</keyword>
<comment type="pathway">
    <text evidence="2 11">Cofactor biosynthesis; NAD(+) biosynthesis; deamido-NAD(+) from nicotinate D-ribonucleotide: step 1/1.</text>
</comment>
<keyword evidence="6 11" id="KW-0548">Nucleotidyltransferase</keyword>
<dbReference type="PANTHER" id="PTHR39321:SF3">
    <property type="entry name" value="PHOSPHOPANTETHEINE ADENYLYLTRANSFERASE"/>
    <property type="match status" value="1"/>
</dbReference>
<evidence type="ECO:0000256" key="1">
    <source>
        <dbReference type="ARBA" id="ARBA00002324"/>
    </source>
</evidence>
<keyword evidence="13" id="KW-1185">Reference proteome</keyword>
<evidence type="ECO:0000256" key="10">
    <source>
        <dbReference type="ARBA" id="ARBA00048721"/>
    </source>
</evidence>
<comment type="catalytic activity">
    <reaction evidence="10 11">
        <text>nicotinate beta-D-ribonucleotide + ATP + H(+) = deamido-NAD(+) + diphosphate</text>
        <dbReference type="Rhea" id="RHEA:22860"/>
        <dbReference type="ChEBI" id="CHEBI:15378"/>
        <dbReference type="ChEBI" id="CHEBI:30616"/>
        <dbReference type="ChEBI" id="CHEBI:33019"/>
        <dbReference type="ChEBI" id="CHEBI:57502"/>
        <dbReference type="ChEBI" id="CHEBI:58437"/>
        <dbReference type="EC" id="2.7.7.18"/>
    </reaction>
</comment>
<keyword evidence="9 11" id="KW-0520">NAD</keyword>
<proteinExistence type="inferred from homology"/>
<dbReference type="InterPro" id="IPR004821">
    <property type="entry name" value="Cyt_trans-like"/>
</dbReference>
<dbReference type="PANTHER" id="PTHR39321">
    <property type="entry name" value="NICOTINATE-NUCLEOTIDE ADENYLYLTRANSFERASE-RELATED"/>
    <property type="match status" value="1"/>
</dbReference>
<evidence type="ECO:0000256" key="9">
    <source>
        <dbReference type="ARBA" id="ARBA00023027"/>
    </source>
</evidence>
<dbReference type="Proteomes" id="UP000239406">
    <property type="component" value="Unassembled WGS sequence"/>
</dbReference>
<dbReference type="EC" id="2.7.7.18" evidence="11"/>
<evidence type="ECO:0000256" key="6">
    <source>
        <dbReference type="ARBA" id="ARBA00022695"/>
    </source>
</evidence>
<dbReference type="EMBL" id="PSNY01000001">
    <property type="protein sequence ID" value="PPE71507.1"/>
    <property type="molecule type" value="Genomic_DNA"/>
</dbReference>
<evidence type="ECO:0000256" key="5">
    <source>
        <dbReference type="ARBA" id="ARBA00022679"/>
    </source>
</evidence>
<evidence type="ECO:0000256" key="2">
    <source>
        <dbReference type="ARBA" id="ARBA00005019"/>
    </source>
</evidence>
<dbReference type="RefSeq" id="WP_104355699.1">
    <property type="nucleotide sequence ID" value="NZ_CP064338.1"/>
</dbReference>
<comment type="caution">
    <text evidence="12">The sequence shown here is derived from an EMBL/GenBank/DDBJ whole genome shotgun (WGS) entry which is preliminary data.</text>
</comment>
<dbReference type="Gene3D" id="3.40.50.620">
    <property type="entry name" value="HUPs"/>
    <property type="match status" value="1"/>
</dbReference>
<dbReference type="InterPro" id="IPR014729">
    <property type="entry name" value="Rossmann-like_a/b/a_fold"/>
</dbReference>
<evidence type="ECO:0000256" key="3">
    <source>
        <dbReference type="ARBA" id="ARBA00009014"/>
    </source>
</evidence>
<evidence type="ECO:0000256" key="11">
    <source>
        <dbReference type="HAMAP-Rule" id="MF_00244"/>
    </source>
</evidence>
<organism evidence="12 13">
    <name type="scientific">Caldimonas thermodepolymerans</name>
    <dbReference type="NCBI Taxonomy" id="215580"/>
    <lineage>
        <taxon>Bacteria</taxon>
        <taxon>Pseudomonadati</taxon>
        <taxon>Pseudomonadota</taxon>
        <taxon>Betaproteobacteria</taxon>
        <taxon>Burkholderiales</taxon>
        <taxon>Sphaerotilaceae</taxon>
        <taxon>Caldimonas</taxon>
    </lineage>
</organism>
<evidence type="ECO:0000256" key="7">
    <source>
        <dbReference type="ARBA" id="ARBA00022741"/>
    </source>
</evidence>
<dbReference type="NCBIfam" id="TIGR00125">
    <property type="entry name" value="cyt_tran_rel"/>
    <property type="match status" value="1"/>
</dbReference>
<keyword evidence="7 11" id="KW-0547">Nucleotide-binding</keyword>
<keyword evidence="8 11" id="KW-0067">ATP-binding</keyword>
<sequence>MKRIGIFGGSFDPVHNAHLALGRLALQHLGLDELRWVPAGLPWQKSRQVTPGAQRLEMLRLALEGEPRFVIDTCELDRSGPSYTIDTLRALQAHEPAAAWFLVIGQDQYARLDTWREWPELLQRVTLAVAGRAGVPPQPPAALAAVSHRMVPLPLPPMAVSATEIRARVAQGQPVDALVPPPVARYIEQHRLYQA</sequence>
<dbReference type="InterPro" id="IPR005248">
    <property type="entry name" value="NadD/NMNAT"/>
</dbReference>
<reference evidence="12 13" key="1">
    <citation type="submission" date="2018-02" db="EMBL/GenBank/DDBJ databases">
        <title>Reclassifiation of [Polyangium] brachysporum DSM 7029 as Guopingzhaonella breviflexa gen. nov., sp. nov., a member of the family Comamonadaceae.</title>
        <authorList>
            <person name="Tang B."/>
        </authorList>
    </citation>
    <scope>NUCLEOTIDE SEQUENCE [LARGE SCALE GENOMIC DNA]</scope>
    <source>
        <strain evidence="12 13">DSM 15344</strain>
    </source>
</reference>
<protein>
    <recommendedName>
        <fullName evidence="11">Probable nicotinate-nucleotide adenylyltransferase</fullName>
        <ecNumber evidence="11">2.7.7.18</ecNumber>
    </recommendedName>
    <alternativeName>
        <fullName evidence="11">Deamido-NAD(+) diphosphorylase</fullName>
    </alternativeName>
    <alternativeName>
        <fullName evidence="11">Deamido-NAD(+) pyrophosphorylase</fullName>
    </alternativeName>
    <alternativeName>
        <fullName evidence="11">Nicotinate mononucleotide adenylyltransferase</fullName>
        <shortName evidence="11">NaMN adenylyltransferase</shortName>
    </alternativeName>
</protein>
<dbReference type="Pfam" id="PF01467">
    <property type="entry name" value="CTP_transf_like"/>
    <property type="match status" value="1"/>
</dbReference>
<dbReference type="SUPFAM" id="SSF52374">
    <property type="entry name" value="Nucleotidylyl transferase"/>
    <property type="match status" value="1"/>
</dbReference>
<dbReference type="GO" id="GO:0005524">
    <property type="term" value="F:ATP binding"/>
    <property type="evidence" value="ECO:0007669"/>
    <property type="project" value="UniProtKB-KW"/>
</dbReference>
<dbReference type="NCBIfam" id="NF000840">
    <property type="entry name" value="PRK00071.1-3"/>
    <property type="match status" value="1"/>
</dbReference>
<dbReference type="CDD" id="cd02165">
    <property type="entry name" value="NMNAT"/>
    <property type="match status" value="1"/>
</dbReference>
<dbReference type="NCBIfam" id="TIGR00482">
    <property type="entry name" value="nicotinate (nicotinamide) nucleotide adenylyltransferase"/>
    <property type="match status" value="1"/>
</dbReference>
<name>A0A2S5T9G9_9BURK</name>
<accession>A0A2S5T9G9</accession>
<dbReference type="GO" id="GO:0004515">
    <property type="term" value="F:nicotinate-nucleotide adenylyltransferase activity"/>
    <property type="evidence" value="ECO:0007669"/>
    <property type="project" value="UniProtKB-UniRule"/>
</dbReference>
<comment type="similarity">
    <text evidence="3 11">Belongs to the NadD family.</text>
</comment>
<dbReference type="HAMAP" id="MF_00244">
    <property type="entry name" value="NaMN_adenylyltr"/>
    <property type="match status" value="1"/>
</dbReference>
<dbReference type="AlphaFoldDB" id="A0A2S5T9G9"/>
<gene>
    <name evidence="11 12" type="primary">nadD</name>
    <name evidence="12" type="ORF">C1702_00450</name>
</gene>
<evidence type="ECO:0000313" key="13">
    <source>
        <dbReference type="Proteomes" id="UP000239406"/>
    </source>
</evidence>
<dbReference type="GO" id="GO:0009435">
    <property type="term" value="P:NAD+ biosynthetic process"/>
    <property type="evidence" value="ECO:0007669"/>
    <property type="project" value="UniProtKB-UniRule"/>
</dbReference>
<keyword evidence="5 11" id="KW-0808">Transferase</keyword>
<evidence type="ECO:0000256" key="4">
    <source>
        <dbReference type="ARBA" id="ARBA00022642"/>
    </source>
</evidence>
<dbReference type="UniPathway" id="UPA00253">
    <property type="reaction ID" value="UER00332"/>
</dbReference>
<evidence type="ECO:0000256" key="8">
    <source>
        <dbReference type="ARBA" id="ARBA00022840"/>
    </source>
</evidence>
<comment type="function">
    <text evidence="1 11">Catalyzes the reversible adenylation of nicotinate mononucleotide (NaMN) to nicotinic acid adenine dinucleotide (NaAD).</text>
</comment>
<evidence type="ECO:0000313" key="12">
    <source>
        <dbReference type="EMBL" id="PPE71507.1"/>
    </source>
</evidence>